<keyword evidence="3" id="KW-1185">Reference proteome</keyword>
<accession>A0A9Q9E2F9</accession>
<dbReference type="Proteomes" id="UP001055911">
    <property type="component" value="Chromosome"/>
</dbReference>
<dbReference type="Pfam" id="PF17283">
    <property type="entry name" value="Zn_ribbon_SprT"/>
    <property type="match status" value="1"/>
</dbReference>
<protein>
    <submittedName>
        <fullName evidence="2">SprT family protein</fullName>
    </submittedName>
</protein>
<dbReference type="Pfam" id="PF10263">
    <property type="entry name" value="SprT-like"/>
    <property type="match status" value="1"/>
</dbReference>
<reference evidence="2" key="1">
    <citation type="submission" date="2022-05" db="EMBL/GenBank/DDBJ databases">
        <authorList>
            <person name="Oliphant S.A."/>
            <person name="Watson-Haigh N.S."/>
            <person name="Sumby K.M."/>
            <person name="Gardner J.M."/>
            <person name="Jiranek V."/>
        </authorList>
    </citation>
    <scope>NUCLEOTIDE SEQUENCE</scope>
    <source>
        <strain evidence="2">KI4_B1</strain>
    </source>
</reference>
<dbReference type="InterPro" id="IPR006640">
    <property type="entry name" value="SprT-like_domain"/>
</dbReference>
<dbReference type="AlphaFoldDB" id="A0A9Q9E2F9"/>
<evidence type="ECO:0000313" key="3">
    <source>
        <dbReference type="Proteomes" id="UP001055911"/>
    </source>
</evidence>
<dbReference type="InterPro" id="IPR035240">
    <property type="entry name" value="SprT_Zn_ribbon"/>
</dbReference>
<sequence>MTDQQLQQLVETISAESFQRPFCHRAYFNRRLQTTGGRYHLKSHNIDINPKMAQDQSVLAGVIKHELVHYHLHQMGQSGKHNTSAFKQLLKAVGGSRYAPRMDQQYRYLYQCEHCGQQYPRQRRLNVQRYVCSKCRHRLKVVNSPVTK</sequence>
<dbReference type="NCBIfam" id="NF003339">
    <property type="entry name" value="PRK04351.1"/>
    <property type="match status" value="1"/>
</dbReference>
<proteinExistence type="predicted"/>
<dbReference type="GO" id="GO:0006950">
    <property type="term" value="P:response to stress"/>
    <property type="evidence" value="ECO:0007669"/>
    <property type="project" value="UniProtKB-ARBA"/>
</dbReference>
<dbReference type="Gene3D" id="3.30.2010.10">
    <property type="entry name" value="Metalloproteases ('zincins'), catalytic domain"/>
    <property type="match status" value="1"/>
</dbReference>
<dbReference type="SMART" id="SM00731">
    <property type="entry name" value="SprT"/>
    <property type="match status" value="1"/>
</dbReference>
<dbReference type="RefSeq" id="WP_252766261.1">
    <property type="nucleotide sequence ID" value="NZ_CP097119.1"/>
</dbReference>
<feature type="domain" description="SprT-like" evidence="1">
    <location>
        <begin position="4"/>
        <end position="142"/>
    </location>
</feature>
<name>A0A9Q9E2F9_9LACO</name>
<gene>
    <name evidence="2" type="ORF">M3M40_04390</name>
</gene>
<evidence type="ECO:0000259" key="1">
    <source>
        <dbReference type="SMART" id="SM00731"/>
    </source>
</evidence>
<organism evidence="2 3">
    <name type="scientific">Fructilactobacillus cliffordii</name>
    <dbReference type="NCBI Taxonomy" id="2940299"/>
    <lineage>
        <taxon>Bacteria</taxon>
        <taxon>Bacillati</taxon>
        <taxon>Bacillota</taxon>
        <taxon>Bacilli</taxon>
        <taxon>Lactobacillales</taxon>
        <taxon>Lactobacillaceae</taxon>
        <taxon>Fructilactobacillus</taxon>
    </lineage>
</organism>
<dbReference type="EMBL" id="CP097119">
    <property type="protein sequence ID" value="USS88744.1"/>
    <property type="molecule type" value="Genomic_DNA"/>
</dbReference>
<evidence type="ECO:0000313" key="2">
    <source>
        <dbReference type="EMBL" id="USS88744.1"/>
    </source>
</evidence>